<dbReference type="SUPFAM" id="SSF56112">
    <property type="entry name" value="Protein kinase-like (PK-like)"/>
    <property type="match status" value="1"/>
</dbReference>
<protein>
    <recommendedName>
        <fullName evidence="1">Protein kinase domain-containing protein</fullName>
    </recommendedName>
</protein>
<dbReference type="PANTHER" id="PTHR37542:SF3">
    <property type="entry name" value="PRION-INHIBITION AND PROPAGATION HELO DOMAIN-CONTAINING PROTEIN"/>
    <property type="match status" value="1"/>
</dbReference>
<sequence>MVHLPLPGCIIHPPTPIASYNIEMLDPLSAAGLAIGILDVVISLGERLGDLISTAQAFEDDTTTFYNLVNDENIQFKLLSKAYGGRTLFEQFDQDIQKQIVLFAGEIESILQEGVGLLERRYGMGSDPNLPDARGRSSPSLQNLFKWTFRDRKRVAVILRTFEDRNARLKSKTEFWCFVSQLGASVAHLKHLQTNESSRRLGFDRDASLRLTQCSFPESGQAAEILELPDLSWNSHLRAIQPIKHQGALTTFTKDGVSYVQENHEYLSQDSVVDARTKHKIESLARLLHQPKEQLFRILPCVGWKYLPAQDCIAFVFEIQPPPLGTPVSLQRLLFDRPERPELGDRFRLALGLAKCISQLHMVQWLHESFRSDNILLFPHWTGEEPNRRLDVNYCQPWVFGFEYSRPEPFFSAGTSDFEPSRDIYRHPDRQGQPTQMFQKIHDIYALGVVLLEIGIWEPALKFEKAMFARVRNPRAVQAQLVKHARKRLEAKVGRRYMEVVLRCLTGDFGVEDDTKEDLRLQQAFRHTVIDVLEMAASSI</sequence>
<dbReference type="GO" id="GO:0004672">
    <property type="term" value="F:protein kinase activity"/>
    <property type="evidence" value="ECO:0007669"/>
    <property type="project" value="InterPro"/>
</dbReference>
<feature type="domain" description="Protein kinase" evidence="1">
    <location>
        <begin position="211"/>
        <end position="530"/>
    </location>
</feature>
<dbReference type="GO" id="GO:0005524">
    <property type="term" value="F:ATP binding"/>
    <property type="evidence" value="ECO:0007669"/>
    <property type="project" value="InterPro"/>
</dbReference>
<keyword evidence="3" id="KW-1185">Reference proteome</keyword>
<reference evidence="2 3" key="1">
    <citation type="submission" date="2014-11" db="EMBL/GenBank/DDBJ databases">
        <title>Genomics derived discovery of secondary metabolites biosynthetic gene clusters in Aspergillus ustus.</title>
        <authorList>
            <person name="Pi B."/>
            <person name="Dai F."/>
            <person name="Song X."/>
            <person name="Zhu C."/>
            <person name="Li H."/>
            <person name="Yu D."/>
        </authorList>
    </citation>
    <scope>NUCLEOTIDE SEQUENCE [LARGE SCALE GENOMIC DNA]</scope>
    <source>
        <strain evidence="2 3">3.3904</strain>
    </source>
</reference>
<organism evidence="2 3">
    <name type="scientific">Aspergillus ustus</name>
    <dbReference type="NCBI Taxonomy" id="40382"/>
    <lineage>
        <taxon>Eukaryota</taxon>
        <taxon>Fungi</taxon>
        <taxon>Dikarya</taxon>
        <taxon>Ascomycota</taxon>
        <taxon>Pezizomycotina</taxon>
        <taxon>Eurotiomycetes</taxon>
        <taxon>Eurotiomycetidae</taxon>
        <taxon>Eurotiales</taxon>
        <taxon>Aspergillaceae</taxon>
        <taxon>Aspergillus</taxon>
        <taxon>Aspergillus subgen. Nidulantes</taxon>
    </lineage>
</organism>
<dbReference type="PROSITE" id="PS50011">
    <property type="entry name" value="PROTEIN_KINASE_DOM"/>
    <property type="match status" value="1"/>
</dbReference>
<dbReference type="InterPro" id="IPR000719">
    <property type="entry name" value="Prot_kinase_dom"/>
</dbReference>
<comment type="caution">
    <text evidence="2">The sequence shown here is derived from an EMBL/GenBank/DDBJ whole genome shotgun (WGS) entry which is preliminary data.</text>
</comment>
<dbReference type="Gene3D" id="1.10.510.10">
    <property type="entry name" value="Transferase(Phosphotransferase) domain 1"/>
    <property type="match status" value="1"/>
</dbReference>
<proteinExistence type="predicted"/>
<gene>
    <name evidence="2" type="ORF">HK57_00669</name>
</gene>
<dbReference type="AlphaFoldDB" id="A0A0C1BVJ9"/>
<dbReference type="InterPro" id="IPR011009">
    <property type="entry name" value="Kinase-like_dom_sf"/>
</dbReference>
<dbReference type="PANTHER" id="PTHR37542">
    <property type="entry name" value="HELO DOMAIN-CONTAINING PROTEIN-RELATED"/>
    <property type="match status" value="1"/>
</dbReference>
<dbReference type="InterPro" id="IPR056002">
    <property type="entry name" value="DUF7580"/>
</dbReference>
<dbReference type="Pfam" id="PF24476">
    <property type="entry name" value="DUF7580"/>
    <property type="match status" value="1"/>
</dbReference>
<accession>A0A0C1BVJ9</accession>
<evidence type="ECO:0000259" key="1">
    <source>
        <dbReference type="PROSITE" id="PS50011"/>
    </source>
</evidence>
<evidence type="ECO:0000313" key="2">
    <source>
        <dbReference type="EMBL" id="KIA75566.1"/>
    </source>
</evidence>
<name>A0A0C1BVJ9_ASPUT</name>
<dbReference type="EMBL" id="JOMC01000088">
    <property type="protein sequence ID" value="KIA75566.1"/>
    <property type="molecule type" value="Genomic_DNA"/>
</dbReference>
<evidence type="ECO:0000313" key="3">
    <source>
        <dbReference type="Proteomes" id="UP000053475"/>
    </source>
</evidence>
<dbReference type="Proteomes" id="UP000053475">
    <property type="component" value="Unassembled WGS sequence"/>
</dbReference>